<proteinExistence type="predicted"/>
<dbReference type="InterPro" id="IPR012349">
    <property type="entry name" value="Split_barrel_FMN-bd"/>
</dbReference>
<gene>
    <name evidence="1" type="ORF">QRT04_13595</name>
</gene>
<protein>
    <submittedName>
        <fullName evidence="1">Nitroreductase family deazaflavin-dependent oxidoreductase</fullName>
    </submittedName>
</protein>
<evidence type="ECO:0000313" key="1">
    <source>
        <dbReference type="EMBL" id="MDM7855966.1"/>
    </source>
</evidence>
<organism evidence="1 2">
    <name type="scientific">Cellulomonas alba</name>
    <dbReference type="NCBI Taxonomy" id="3053467"/>
    <lineage>
        <taxon>Bacteria</taxon>
        <taxon>Bacillati</taxon>
        <taxon>Actinomycetota</taxon>
        <taxon>Actinomycetes</taxon>
        <taxon>Micrococcales</taxon>
        <taxon>Cellulomonadaceae</taxon>
        <taxon>Cellulomonas</taxon>
    </lineage>
</organism>
<dbReference type="Proteomes" id="UP001529338">
    <property type="component" value="Unassembled WGS sequence"/>
</dbReference>
<sequence length="170" mass="18911">MRELPVPDVPTGWRRAWFRLPIALYRAHLGWVLGRRFVLVEHRGRVTGAVRSVVIEVVGREDGALLVASGFGTRSDWYRNLRADPRARVTTGLRTWAVRAVPLTTDEGAATMDRYARRHPVAARGLCRYLGFAVDSRDEFALVGRHIPFLRLVPAGVPAGVPAPETAPPR</sequence>
<accession>A0ABT7SIG1</accession>
<dbReference type="Pfam" id="PF04075">
    <property type="entry name" value="F420H2_quin_red"/>
    <property type="match status" value="1"/>
</dbReference>
<comment type="caution">
    <text evidence="1">The sequence shown here is derived from an EMBL/GenBank/DDBJ whole genome shotgun (WGS) entry which is preliminary data.</text>
</comment>
<dbReference type="RefSeq" id="WP_289456037.1">
    <property type="nucleotide sequence ID" value="NZ_JAUCGQ010000002.1"/>
</dbReference>
<dbReference type="SUPFAM" id="SSF50475">
    <property type="entry name" value="FMN-binding split barrel"/>
    <property type="match status" value="1"/>
</dbReference>
<dbReference type="EMBL" id="JAUCGQ010000002">
    <property type="protein sequence ID" value="MDM7855966.1"/>
    <property type="molecule type" value="Genomic_DNA"/>
</dbReference>
<dbReference type="Gene3D" id="2.30.110.10">
    <property type="entry name" value="Electron Transport, Fmn-binding Protein, Chain A"/>
    <property type="match status" value="1"/>
</dbReference>
<reference evidence="1 2" key="1">
    <citation type="submission" date="2023-06" db="EMBL/GenBank/DDBJ databases">
        <title>Cellulomonas sp. MW4 Whole genome sequence.</title>
        <authorList>
            <person name="Park S."/>
        </authorList>
    </citation>
    <scope>NUCLEOTIDE SEQUENCE [LARGE SCALE GENOMIC DNA]</scope>
    <source>
        <strain evidence="1 2">MW4</strain>
    </source>
</reference>
<evidence type="ECO:0000313" key="2">
    <source>
        <dbReference type="Proteomes" id="UP001529338"/>
    </source>
</evidence>
<dbReference type="InterPro" id="IPR004378">
    <property type="entry name" value="F420H2_quin_Rdtase"/>
</dbReference>
<dbReference type="NCBIfam" id="TIGR00026">
    <property type="entry name" value="hi_GC_TIGR00026"/>
    <property type="match status" value="1"/>
</dbReference>
<name>A0ABT7SIG1_9CELL</name>
<keyword evidence="2" id="KW-1185">Reference proteome</keyword>